<dbReference type="BioCyc" id="CNIT1237085:G1324-1298-MONOMER"/>
<proteinExistence type="predicted"/>
<dbReference type="Proteomes" id="UP000008037">
    <property type="component" value="Chromosome"/>
</dbReference>
<dbReference type="AlphaFoldDB" id="K0IH96"/>
<reference evidence="2 3" key="1">
    <citation type="journal article" date="2012" name="Environ. Microbiol.">
        <title>The genome of the ammonia-oxidizing Candidatus Nitrososphaera gargensis: insights into metabolic versatility and environmental adaptations.</title>
        <authorList>
            <person name="Spang A."/>
            <person name="Poehlein A."/>
            <person name="Offre P."/>
            <person name="Zumbragel S."/>
            <person name="Haider S."/>
            <person name="Rychlik N."/>
            <person name="Nowka B."/>
            <person name="Schmeisser C."/>
            <person name="Lebedeva E.V."/>
            <person name="Rattei T."/>
            <person name="Bohm C."/>
            <person name="Schmid M."/>
            <person name="Galushko A."/>
            <person name="Hatzenpichler R."/>
            <person name="Weinmaier T."/>
            <person name="Daniel R."/>
            <person name="Schleper C."/>
            <person name="Spieck E."/>
            <person name="Streit W."/>
            <person name="Wagner M."/>
        </authorList>
    </citation>
    <scope>NUCLEOTIDE SEQUENCE [LARGE SCALE GENOMIC DNA]</scope>
    <source>
        <strain evidence="3">Ga9.2</strain>
    </source>
</reference>
<dbReference type="InParanoid" id="K0IH96"/>
<evidence type="ECO:0000259" key="1">
    <source>
        <dbReference type="Pfam" id="PF14947"/>
    </source>
</evidence>
<protein>
    <recommendedName>
        <fullName evidence="1">ArnR1-like winged helix-turn-helix domain-containing protein</fullName>
    </recommendedName>
</protein>
<dbReference type="InterPro" id="IPR038723">
    <property type="entry name" value="ArnR1-like_HTH"/>
</dbReference>
<dbReference type="HOGENOM" id="CLU_2476118_0_0_2"/>
<name>K0IH96_NITGG</name>
<feature type="domain" description="ArnR1-like winged helix-turn-helix" evidence="1">
    <location>
        <begin position="11"/>
        <end position="84"/>
    </location>
</feature>
<dbReference type="Pfam" id="PF14947">
    <property type="entry name" value="HTH_45"/>
    <property type="match status" value="1"/>
</dbReference>
<gene>
    <name evidence="2" type="ordered locus">Ngar_c13000</name>
</gene>
<keyword evidence="3" id="KW-1185">Reference proteome</keyword>
<dbReference type="EMBL" id="CP002408">
    <property type="protein sequence ID" value="AFU58238.1"/>
    <property type="molecule type" value="Genomic_DNA"/>
</dbReference>
<dbReference type="SUPFAM" id="SSF46785">
    <property type="entry name" value="Winged helix' DNA-binding domain"/>
    <property type="match status" value="1"/>
</dbReference>
<accession>K0IH96</accession>
<dbReference type="GeneID" id="13797559"/>
<evidence type="ECO:0000313" key="3">
    <source>
        <dbReference type="Proteomes" id="UP000008037"/>
    </source>
</evidence>
<evidence type="ECO:0000313" key="2">
    <source>
        <dbReference type="EMBL" id="AFU58238.1"/>
    </source>
</evidence>
<dbReference type="InterPro" id="IPR036388">
    <property type="entry name" value="WH-like_DNA-bd_sf"/>
</dbReference>
<organism evidence="2 3">
    <name type="scientific">Nitrososphaera gargensis (strain Ga9.2)</name>
    <dbReference type="NCBI Taxonomy" id="1237085"/>
    <lineage>
        <taxon>Archaea</taxon>
        <taxon>Nitrososphaerota</taxon>
        <taxon>Nitrososphaeria</taxon>
        <taxon>Nitrososphaerales</taxon>
        <taxon>Nitrososphaeraceae</taxon>
        <taxon>Nitrososphaera</taxon>
    </lineage>
</organism>
<dbReference type="RefSeq" id="WP_015018775.1">
    <property type="nucleotide sequence ID" value="NC_018719.1"/>
</dbReference>
<dbReference type="Gene3D" id="1.10.10.10">
    <property type="entry name" value="Winged helix-like DNA-binding domain superfamily/Winged helix DNA-binding domain"/>
    <property type="match status" value="1"/>
</dbReference>
<sequence>MTDLVLEETYDRFVVLYDLLALVQQENATSESLAPAVHLSLGAVSQMLSFMLAQGFVKTVRSDSEFKITTLGSNFLRDFEGMRRFLS</sequence>
<dbReference type="KEGG" id="nga:Ngar_c13000"/>
<dbReference type="InterPro" id="IPR036390">
    <property type="entry name" value="WH_DNA-bd_sf"/>
</dbReference>